<sequence length="277" mass="30891">MCRPCRLVPTLGQLHDLRLVNGFNSSCFGRVEINLNGNWGTVCDTHWDLKDAHVVCKQLQCGLAIIAHLNGIFGEGSRVWLDQTHCTGSEGHLVNCSQRTQLGHCEDGEDAGVICSGPSMFQESSNEDDDDADYEHVDHDLANYEEINSSGSEDDYVNIDNDTEDQKMKNSEDIDSSGSEDDYVNANNDTEDQKMKDSEDIDSSGSEDDYVNVNNDTEDQKMKNSEDIDLSGSEVDCVNVDNYTNDNDDHMLKNSGDTDSEEDYVNWKVCETDLENL</sequence>
<feature type="compositionally biased region" description="Acidic residues" evidence="3">
    <location>
        <begin position="152"/>
        <end position="163"/>
    </location>
</feature>
<dbReference type="Gene3D" id="3.10.250.10">
    <property type="entry name" value="SRCR-like domain"/>
    <property type="match status" value="1"/>
</dbReference>
<reference evidence="5 6" key="1">
    <citation type="journal article" date="2019" name="Sci. Data">
        <title>Hybrid genome assembly and annotation of Danionella translucida.</title>
        <authorList>
            <person name="Kadobianskyi M."/>
            <person name="Schulze L."/>
            <person name="Schuelke M."/>
            <person name="Judkewitz B."/>
        </authorList>
    </citation>
    <scope>NUCLEOTIDE SEQUENCE [LARGE SCALE GENOMIC DNA]</scope>
    <source>
        <strain evidence="5 6">Bolton</strain>
    </source>
</reference>
<dbReference type="OrthoDB" id="536948at2759"/>
<dbReference type="SMART" id="SM00202">
    <property type="entry name" value="SR"/>
    <property type="match status" value="1"/>
</dbReference>
<dbReference type="STRING" id="623744.A0A553RG31"/>
<evidence type="ECO:0000256" key="2">
    <source>
        <dbReference type="PROSITE-ProRule" id="PRU00196"/>
    </source>
</evidence>
<dbReference type="InterPro" id="IPR001190">
    <property type="entry name" value="SRCR"/>
</dbReference>
<dbReference type="InterPro" id="IPR036772">
    <property type="entry name" value="SRCR-like_dom_sf"/>
</dbReference>
<dbReference type="Pfam" id="PF00530">
    <property type="entry name" value="SRCR"/>
    <property type="match status" value="1"/>
</dbReference>
<dbReference type="EMBL" id="SRMA01024156">
    <property type="protein sequence ID" value="TRZ01148.1"/>
    <property type="molecule type" value="Genomic_DNA"/>
</dbReference>
<organism evidence="5 6">
    <name type="scientific">Danionella cerebrum</name>
    <dbReference type="NCBI Taxonomy" id="2873325"/>
    <lineage>
        <taxon>Eukaryota</taxon>
        <taxon>Metazoa</taxon>
        <taxon>Chordata</taxon>
        <taxon>Craniata</taxon>
        <taxon>Vertebrata</taxon>
        <taxon>Euteleostomi</taxon>
        <taxon>Actinopterygii</taxon>
        <taxon>Neopterygii</taxon>
        <taxon>Teleostei</taxon>
        <taxon>Ostariophysi</taxon>
        <taxon>Cypriniformes</taxon>
        <taxon>Danionidae</taxon>
        <taxon>Danioninae</taxon>
        <taxon>Danionella</taxon>
    </lineage>
</organism>
<evidence type="ECO:0000313" key="6">
    <source>
        <dbReference type="Proteomes" id="UP000316079"/>
    </source>
</evidence>
<gene>
    <name evidence="5" type="ORF">DNTS_007866</name>
</gene>
<feature type="disulfide bond" evidence="2">
    <location>
        <begin position="86"/>
        <end position="96"/>
    </location>
</feature>
<keyword evidence="6" id="KW-1185">Reference proteome</keyword>
<dbReference type="FunFam" id="3.10.250.10:FF:000002">
    <property type="entry name" value="Scavenger receptor cysteine-rich type 1 protein M130"/>
    <property type="match status" value="1"/>
</dbReference>
<feature type="region of interest" description="Disordered" evidence="3">
    <location>
        <begin position="242"/>
        <end position="261"/>
    </location>
</feature>
<comment type="caution">
    <text evidence="2">Lacks conserved residue(s) required for the propagation of feature annotation.</text>
</comment>
<dbReference type="PRINTS" id="PR00258">
    <property type="entry name" value="SPERACTRCPTR"/>
</dbReference>
<feature type="domain" description="SRCR" evidence="4">
    <location>
        <begin position="17"/>
        <end position="116"/>
    </location>
</feature>
<dbReference type="Proteomes" id="UP000316079">
    <property type="component" value="Unassembled WGS sequence"/>
</dbReference>
<dbReference type="PANTHER" id="PTHR48071">
    <property type="entry name" value="SRCR DOMAIN-CONTAINING PROTEIN"/>
    <property type="match status" value="1"/>
</dbReference>
<dbReference type="PROSITE" id="PS50287">
    <property type="entry name" value="SRCR_2"/>
    <property type="match status" value="1"/>
</dbReference>
<keyword evidence="1 2" id="KW-1015">Disulfide bond</keyword>
<dbReference type="AlphaFoldDB" id="A0A553RG31"/>
<proteinExistence type="predicted"/>
<evidence type="ECO:0000256" key="3">
    <source>
        <dbReference type="SAM" id="MobiDB-lite"/>
    </source>
</evidence>
<evidence type="ECO:0000256" key="1">
    <source>
        <dbReference type="ARBA" id="ARBA00023157"/>
    </source>
</evidence>
<feature type="compositionally biased region" description="Acidic residues" evidence="3">
    <location>
        <begin position="199"/>
        <end position="210"/>
    </location>
</feature>
<feature type="compositionally biased region" description="Acidic residues" evidence="3">
    <location>
        <begin position="173"/>
        <end position="183"/>
    </location>
</feature>
<feature type="region of interest" description="Disordered" evidence="3">
    <location>
        <begin position="145"/>
        <end position="232"/>
    </location>
</feature>
<dbReference type="PANTHER" id="PTHR48071:SF18">
    <property type="entry name" value="DELETED IN MALIGNANT BRAIN TUMORS 1 PROTEIN-RELATED"/>
    <property type="match status" value="1"/>
</dbReference>
<protein>
    <recommendedName>
        <fullName evidence="4">SRCR domain-containing protein</fullName>
    </recommendedName>
</protein>
<dbReference type="SUPFAM" id="SSF56487">
    <property type="entry name" value="SRCR-like"/>
    <property type="match status" value="1"/>
</dbReference>
<accession>A0A553RG31</accession>
<dbReference type="GO" id="GO:0016020">
    <property type="term" value="C:membrane"/>
    <property type="evidence" value="ECO:0007669"/>
    <property type="project" value="InterPro"/>
</dbReference>
<evidence type="ECO:0000313" key="5">
    <source>
        <dbReference type="EMBL" id="TRZ01148.1"/>
    </source>
</evidence>
<comment type="caution">
    <text evidence="5">The sequence shown here is derived from an EMBL/GenBank/DDBJ whole genome shotgun (WGS) entry which is preliminary data.</text>
</comment>
<evidence type="ECO:0000259" key="4">
    <source>
        <dbReference type="PROSITE" id="PS50287"/>
    </source>
</evidence>
<name>A0A553RG31_9TELE</name>